<evidence type="ECO:0000313" key="7">
    <source>
        <dbReference type="EMBL" id="KAF9701977.1"/>
    </source>
</evidence>
<dbReference type="InterPro" id="IPR027417">
    <property type="entry name" value="P-loop_NTPase"/>
</dbReference>
<dbReference type="InterPro" id="IPR026082">
    <property type="entry name" value="ABCA"/>
</dbReference>
<dbReference type="InterPro" id="IPR003439">
    <property type="entry name" value="ABC_transporter-like_ATP-bd"/>
</dbReference>
<dbReference type="Pfam" id="PF00005">
    <property type="entry name" value="ABC_tran"/>
    <property type="match status" value="1"/>
</dbReference>
<feature type="transmembrane region" description="Helical" evidence="5">
    <location>
        <begin position="21"/>
        <end position="43"/>
    </location>
</feature>
<reference evidence="7" key="2">
    <citation type="submission" date="2020-09" db="EMBL/GenBank/DDBJ databases">
        <title>Reference genome assembly for Australian Ascochyta lentis isolate Al4.</title>
        <authorList>
            <person name="Lee R.C."/>
            <person name="Farfan-Caceres L.M."/>
            <person name="Debler J.W."/>
            <person name="Williams A.H."/>
            <person name="Henares B.M."/>
        </authorList>
    </citation>
    <scope>NUCLEOTIDE SEQUENCE</scope>
    <source>
        <strain evidence="7">Al4</strain>
    </source>
</reference>
<dbReference type="PROSITE" id="PS00211">
    <property type="entry name" value="ABC_TRANSPORTER_1"/>
    <property type="match status" value="1"/>
</dbReference>
<sequence>MNLLYRQISALVRKNWLLICVKRLIITCCRALILPLVVILVLAHSKNFFASSQHWGVSSAHDLRILQDSLLASQGHDIVGFVDNGMKNREVSLIITSLSQQVQAAGKVAKVYKTAWDLTLDCRTDDNDTSPCYDAVVFFSSPSEGKNFSPAGYWNYTIRGVCSGSVDIRVADSSPERDLLPLQRAVDAEIISKSANTTQLSADLQIIAFTDQDLDSLVDSRTATYLSMSINIFGPLFTLSMVEIVYHMTSFVSRERELGMSGLIDIMLPGGFNARGRMVRQMATYVSFAVIYFPGWLAAGTIISVVFYPDYSRFMSLGFVLLSGLAFTGFSLVGASFFRKAQLGGSIMITITLAFAMLPTVLFQRIPTACGTLSFLFPSANFTYFITGIATSEAAGKPVDMMNLVDNGNQSLGGCHLMAFATEHALLSTASQHRQLIILKNFNDSTATLWNLNKTCKPGFFARLFKRRKTVHAVRGLNLKAYPGQILCLLGPNGSGKSSALSCIAGLQKASSGSIVIDSTGGLGYAPQNNVIWPELTVREHIRISSDLKFLSAVNDEVVTDLVKGVDLLDTVSAKAKTLSGGQKRKLQLAMMFARGSSVCCVDEVSTGLHPISRRRIWEILLTERSQRTIILTTHFPDEADYLADDIAIMYKGSLRASGSSASLKQTYGGGFTVKLPFQTDINVELSAPIEREQSWHKPVYRVATGKAAAELVDQLEQHGMHNYQLSGPTMEELFLKVTGESITPTEEEFDASSTARLEAQHISIGDSEIDYELSEGRPISALQQWWTLFLKRVNIFKRRWFPYFVAITFALLGAGVAPLLIKSYDTPIGCPTEADFVEFPLNTILAPTTIQTATMKPMILAADTSMDLRTALISPGLLSWLELTLLIIP</sequence>
<keyword evidence="5" id="KW-0812">Transmembrane</keyword>
<dbReference type="AlphaFoldDB" id="A0A8H7MNA7"/>
<reference evidence="7" key="1">
    <citation type="submission" date="2018-12" db="EMBL/GenBank/DDBJ databases">
        <authorList>
            <person name="Syme R.A."/>
            <person name="Farfan-Caceres L."/>
            <person name="Lichtenzveig J."/>
        </authorList>
    </citation>
    <scope>NUCLEOTIDE SEQUENCE</scope>
    <source>
        <strain evidence="7">Al4</strain>
    </source>
</reference>
<accession>A0A8H7MNA7</accession>
<dbReference type="GO" id="GO:0016020">
    <property type="term" value="C:membrane"/>
    <property type="evidence" value="ECO:0007669"/>
    <property type="project" value="InterPro"/>
</dbReference>
<keyword evidence="8" id="KW-1185">Reference proteome</keyword>
<dbReference type="InterPro" id="IPR017871">
    <property type="entry name" value="ABC_transporter-like_CS"/>
</dbReference>
<dbReference type="Proteomes" id="UP000651452">
    <property type="component" value="Unassembled WGS sequence"/>
</dbReference>
<protein>
    <recommendedName>
        <fullName evidence="6">ABC transporter domain-containing protein</fullName>
    </recommendedName>
</protein>
<evidence type="ECO:0000313" key="8">
    <source>
        <dbReference type="Proteomes" id="UP000651452"/>
    </source>
</evidence>
<feature type="transmembrane region" description="Helical" evidence="5">
    <location>
        <begin position="314"/>
        <end position="338"/>
    </location>
</feature>
<feature type="transmembrane region" description="Helical" evidence="5">
    <location>
        <begin position="285"/>
        <end position="308"/>
    </location>
</feature>
<dbReference type="GO" id="GO:0005524">
    <property type="term" value="F:ATP binding"/>
    <property type="evidence" value="ECO:0007669"/>
    <property type="project" value="UniProtKB-KW"/>
</dbReference>
<keyword evidence="1" id="KW-0813">Transport</keyword>
<keyword evidence="4" id="KW-0067">ATP-binding</keyword>
<dbReference type="SMART" id="SM00382">
    <property type="entry name" value="AAA"/>
    <property type="match status" value="1"/>
</dbReference>
<feature type="transmembrane region" description="Helical" evidence="5">
    <location>
        <begin position="345"/>
        <end position="363"/>
    </location>
</feature>
<dbReference type="OrthoDB" id="8061355at2759"/>
<dbReference type="GO" id="GO:0140359">
    <property type="term" value="F:ABC-type transporter activity"/>
    <property type="evidence" value="ECO:0007669"/>
    <property type="project" value="InterPro"/>
</dbReference>
<dbReference type="EMBL" id="RZGK01000002">
    <property type="protein sequence ID" value="KAF9701977.1"/>
    <property type="molecule type" value="Genomic_DNA"/>
</dbReference>
<organism evidence="7 8">
    <name type="scientific">Ascochyta lentis</name>
    <dbReference type="NCBI Taxonomy" id="205686"/>
    <lineage>
        <taxon>Eukaryota</taxon>
        <taxon>Fungi</taxon>
        <taxon>Dikarya</taxon>
        <taxon>Ascomycota</taxon>
        <taxon>Pezizomycotina</taxon>
        <taxon>Dothideomycetes</taxon>
        <taxon>Pleosporomycetidae</taxon>
        <taxon>Pleosporales</taxon>
        <taxon>Pleosporineae</taxon>
        <taxon>Didymellaceae</taxon>
        <taxon>Ascochyta</taxon>
    </lineage>
</organism>
<dbReference type="CDD" id="cd03263">
    <property type="entry name" value="ABC_subfamily_A"/>
    <property type="match status" value="1"/>
</dbReference>
<comment type="caution">
    <text evidence="7">The sequence shown here is derived from an EMBL/GenBank/DDBJ whole genome shotgun (WGS) entry which is preliminary data.</text>
</comment>
<gene>
    <name evidence="7" type="ORF">EKO04_000409</name>
</gene>
<evidence type="ECO:0000256" key="4">
    <source>
        <dbReference type="ARBA" id="ARBA00022840"/>
    </source>
</evidence>
<keyword evidence="2" id="KW-0677">Repeat</keyword>
<evidence type="ECO:0000256" key="5">
    <source>
        <dbReference type="SAM" id="Phobius"/>
    </source>
</evidence>
<evidence type="ECO:0000259" key="6">
    <source>
        <dbReference type="PROSITE" id="PS50893"/>
    </source>
</evidence>
<dbReference type="Gene3D" id="3.40.50.300">
    <property type="entry name" value="P-loop containing nucleotide triphosphate hydrolases"/>
    <property type="match status" value="1"/>
</dbReference>
<dbReference type="GO" id="GO:0005319">
    <property type="term" value="F:lipid transporter activity"/>
    <property type="evidence" value="ECO:0007669"/>
    <property type="project" value="TreeGrafter"/>
</dbReference>
<evidence type="ECO:0000256" key="3">
    <source>
        <dbReference type="ARBA" id="ARBA00022741"/>
    </source>
</evidence>
<feature type="transmembrane region" description="Helical" evidence="5">
    <location>
        <begin position="225"/>
        <end position="246"/>
    </location>
</feature>
<evidence type="ECO:0000256" key="2">
    <source>
        <dbReference type="ARBA" id="ARBA00022737"/>
    </source>
</evidence>
<dbReference type="PANTHER" id="PTHR19229:SF36">
    <property type="entry name" value="ATP-BINDING CASSETTE SUB-FAMILY A MEMBER 2"/>
    <property type="match status" value="1"/>
</dbReference>
<proteinExistence type="predicted"/>
<feature type="transmembrane region" description="Helical" evidence="5">
    <location>
        <begin position="801"/>
        <end position="822"/>
    </location>
</feature>
<dbReference type="GO" id="GO:0016887">
    <property type="term" value="F:ATP hydrolysis activity"/>
    <property type="evidence" value="ECO:0007669"/>
    <property type="project" value="InterPro"/>
</dbReference>
<keyword evidence="5" id="KW-0472">Membrane</keyword>
<evidence type="ECO:0000256" key="1">
    <source>
        <dbReference type="ARBA" id="ARBA00022448"/>
    </source>
</evidence>
<keyword evidence="3" id="KW-0547">Nucleotide-binding</keyword>
<dbReference type="PROSITE" id="PS50893">
    <property type="entry name" value="ABC_TRANSPORTER_2"/>
    <property type="match status" value="1"/>
</dbReference>
<dbReference type="SUPFAM" id="SSF52540">
    <property type="entry name" value="P-loop containing nucleoside triphosphate hydrolases"/>
    <property type="match status" value="1"/>
</dbReference>
<dbReference type="PANTHER" id="PTHR19229">
    <property type="entry name" value="ATP-BINDING CASSETTE TRANSPORTER SUBFAMILY A ABCA"/>
    <property type="match status" value="1"/>
</dbReference>
<name>A0A8H7MNA7_9PLEO</name>
<keyword evidence="5" id="KW-1133">Transmembrane helix</keyword>
<feature type="domain" description="ABC transporter" evidence="6">
    <location>
        <begin position="459"/>
        <end position="677"/>
    </location>
</feature>
<dbReference type="InterPro" id="IPR003593">
    <property type="entry name" value="AAA+_ATPase"/>
</dbReference>